<feature type="domain" description="NADAR" evidence="1">
    <location>
        <begin position="8"/>
        <end position="145"/>
    </location>
</feature>
<reference evidence="2 3" key="1">
    <citation type="submission" date="2023-09" db="EMBL/GenBank/DDBJ databases">
        <title>Pangenome analysis of Batrachochytrium dendrobatidis and related Chytrids.</title>
        <authorList>
            <person name="Yacoub M.N."/>
            <person name="Stajich J.E."/>
            <person name="James T.Y."/>
        </authorList>
    </citation>
    <scope>NUCLEOTIDE SEQUENCE [LARGE SCALE GENOMIC DNA]</scope>
    <source>
        <strain evidence="2 3">JEL0888</strain>
    </source>
</reference>
<dbReference type="EMBL" id="JADGIZ020000055">
    <property type="protein sequence ID" value="KAL2912921.1"/>
    <property type="molecule type" value="Genomic_DNA"/>
</dbReference>
<sequence>MSSNVVKFYSHTRGPLRCLSNFSEHSFVLRGKTWPTTEHYFQALKFEGSPEEETVRLAATPAEAKRLGRTFSLRPDWEEVKIGIMMDALRAKFTQNLDAKEVLLSTGDSELQEDAKDDAFWGIGKHGRGRNELGKLLVQLREELKRE</sequence>
<protein>
    <recommendedName>
        <fullName evidence="1">NADAR domain-containing protein</fullName>
    </recommendedName>
</protein>
<dbReference type="InterPro" id="IPR012816">
    <property type="entry name" value="NADAR"/>
</dbReference>
<dbReference type="NCBIfam" id="TIGR02464">
    <property type="entry name" value="ribofla_fusion"/>
    <property type="match status" value="1"/>
</dbReference>
<keyword evidence="3" id="KW-1185">Reference proteome</keyword>
<dbReference type="CDD" id="cd15457">
    <property type="entry name" value="NADAR"/>
    <property type="match status" value="1"/>
</dbReference>
<dbReference type="SUPFAM" id="SSF143990">
    <property type="entry name" value="YbiA-like"/>
    <property type="match status" value="1"/>
</dbReference>
<dbReference type="InterPro" id="IPR037238">
    <property type="entry name" value="YbiA-like_sf"/>
</dbReference>
<evidence type="ECO:0000259" key="1">
    <source>
        <dbReference type="Pfam" id="PF08719"/>
    </source>
</evidence>
<comment type="caution">
    <text evidence="2">The sequence shown here is derived from an EMBL/GenBank/DDBJ whole genome shotgun (WGS) entry which is preliminary data.</text>
</comment>
<accession>A0ABR4N077</accession>
<dbReference type="Proteomes" id="UP001527925">
    <property type="component" value="Unassembled WGS sequence"/>
</dbReference>
<evidence type="ECO:0000313" key="3">
    <source>
        <dbReference type="Proteomes" id="UP001527925"/>
    </source>
</evidence>
<organism evidence="2 3">
    <name type="scientific">Polyrhizophydium stewartii</name>
    <dbReference type="NCBI Taxonomy" id="2732419"/>
    <lineage>
        <taxon>Eukaryota</taxon>
        <taxon>Fungi</taxon>
        <taxon>Fungi incertae sedis</taxon>
        <taxon>Chytridiomycota</taxon>
        <taxon>Chytridiomycota incertae sedis</taxon>
        <taxon>Chytridiomycetes</taxon>
        <taxon>Rhizophydiales</taxon>
        <taxon>Rhizophydiales incertae sedis</taxon>
        <taxon>Polyrhizophydium</taxon>
    </lineage>
</organism>
<dbReference type="Pfam" id="PF08719">
    <property type="entry name" value="NADAR"/>
    <property type="match status" value="1"/>
</dbReference>
<name>A0ABR4N077_9FUNG</name>
<dbReference type="Gene3D" id="1.10.357.40">
    <property type="entry name" value="YbiA-like"/>
    <property type="match status" value="1"/>
</dbReference>
<proteinExistence type="predicted"/>
<evidence type="ECO:0000313" key="2">
    <source>
        <dbReference type="EMBL" id="KAL2912921.1"/>
    </source>
</evidence>
<gene>
    <name evidence="2" type="ORF">HK105_207592</name>
</gene>